<dbReference type="GeneID" id="87837338"/>
<sequence length="601" mass="63747">MSTGTANMKAAPAPRLPIFGVEIELYVKVKPHIEASIREKRRTNPKSLPEWWQKWDFDLLNDPPTVEGQKQVVWQRLLGVSPAVQADIDAMLGPGNGWNCVSDPSMVERKLALPPNARKWWGVEIVSPPMSVTKQWQHEIEMIYTAICKNFNIWTTHYSGCHVHISPGPVQIKKNDYTLPQLVSVAKGAFFWEEALREFLPSDRHDGEYARPNYKVFATQEYEAVRSKGWGPVFKKIEMLAVGETAKRAQKNFITEIQGGKRDGDRYTSFNFTPFPEIGTVEFRRQAGVLSPITTTHRILLALGLHLSALRYDFDAANGRKTYPSAEELRKELAGCIKNLPETCHGTRFLNYLSWCHESYKDGKRFTEAQINAREQALLRGLPLPVQQSAIPPPPPPEGTIIPGQGRPASQGQQAPSARGRAPPAGANPGVSAGAGTGTGTGTGRSRNTAPQGGGERVRPPAAADTAPRPTTGTGGRNGGTPQGTASGRASGGRPTGGAANAPSSGPGGASGPRGPPPRPTGGTTTRLPERPAPSSASSASRTGGGAAGGNGRSNGGAAASASASTSTRRTVPAGNNNGGGAAAGGAPPVRRRRQEGDGTA</sequence>
<evidence type="ECO:0000313" key="2">
    <source>
        <dbReference type="EMBL" id="KAK3298768.1"/>
    </source>
</evidence>
<keyword evidence="3" id="KW-1185">Reference proteome</keyword>
<evidence type="ECO:0000256" key="1">
    <source>
        <dbReference type="SAM" id="MobiDB-lite"/>
    </source>
</evidence>
<feature type="region of interest" description="Disordered" evidence="1">
    <location>
        <begin position="386"/>
        <end position="601"/>
    </location>
</feature>
<feature type="compositionally biased region" description="Gly residues" evidence="1">
    <location>
        <begin position="433"/>
        <end position="443"/>
    </location>
</feature>
<dbReference type="AlphaFoldDB" id="A0AAE0HLI6"/>
<dbReference type="Pfam" id="PF12224">
    <property type="entry name" value="Amidoligase_2"/>
    <property type="match status" value="1"/>
</dbReference>
<feature type="compositionally biased region" description="Low complexity" evidence="1">
    <location>
        <begin position="460"/>
        <end position="472"/>
    </location>
</feature>
<dbReference type="EMBL" id="JAUEPN010000002">
    <property type="protein sequence ID" value="KAK3298768.1"/>
    <property type="molecule type" value="Genomic_DNA"/>
</dbReference>
<protein>
    <submittedName>
        <fullName evidence="2">Uncharacterized protein</fullName>
    </submittedName>
</protein>
<reference evidence="2" key="1">
    <citation type="journal article" date="2023" name="Mol. Phylogenet. Evol.">
        <title>Genome-scale phylogeny and comparative genomics of the fungal order Sordariales.</title>
        <authorList>
            <person name="Hensen N."/>
            <person name="Bonometti L."/>
            <person name="Westerberg I."/>
            <person name="Brannstrom I.O."/>
            <person name="Guillou S."/>
            <person name="Cros-Aarteil S."/>
            <person name="Calhoun S."/>
            <person name="Haridas S."/>
            <person name="Kuo A."/>
            <person name="Mondo S."/>
            <person name="Pangilinan J."/>
            <person name="Riley R."/>
            <person name="LaButti K."/>
            <person name="Andreopoulos B."/>
            <person name="Lipzen A."/>
            <person name="Chen C."/>
            <person name="Yan M."/>
            <person name="Daum C."/>
            <person name="Ng V."/>
            <person name="Clum A."/>
            <person name="Steindorff A."/>
            <person name="Ohm R.A."/>
            <person name="Martin F."/>
            <person name="Silar P."/>
            <person name="Natvig D.O."/>
            <person name="Lalanne C."/>
            <person name="Gautier V."/>
            <person name="Ament-Velasquez S.L."/>
            <person name="Kruys A."/>
            <person name="Hutchinson M.I."/>
            <person name="Powell A.J."/>
            <person name="Barry K."/>
            <person name="Miller A.N."/>
            <person name="Grigoriev I.V."/>
            <person name="Debuchy R."/>
            <person name="Gladieux P."/>
            <person name="Hiltunen Thoren M."/>
            <person name="Johannesson H."/>
        </authorList>
    </citation>
    <scope>NUCLEOTIDE SEQUENCE</scope>
    <source>
        <strain evidence="2">CBS 168.71</strain>
    </source>
</reference>
<dbReference type="PANTHER" id="PTHR36847:SF1">
    <property type="entry name" value="AMIDOLIGASE ENZYME"/>
    <property type="match status" value="1"/>
</dbReference>
<dbReference type="InterPro" id="IPR022025">
    <property type="entry name" value="Amidoligase_2"/>
</dbReference>
<dbReference type="PANTHER" id="PTHR36847">
    <property type="entry name" value="AMIDOLIGASE ENZYME"/>
    <property type="match status" value="1"/>
</dbReference>
<evidence type="ECO:0000313" key="3">
    <source>
        <dbReference type="Proteomes" id="UP001278766"/>
    </source>
</evidence>
<accession>A0AAE0HLI6</accession>
<feature type="compositionally biased region" description="Gly residues" evidence="1">
    <location>
        <begin position="543"/>
        <end position="555"/>
    </location>
</feature>
<reference evidence="2" key="2">
    <citation type="submission" date="2023-06" db="EMBL/GenBank/DDBJ databases">
        <authorList>
            <consortium name="Lawrence Berkeley National Laboratory"/>
            <person name="Haridas S."/>
            <person name="Hensen N."/>
            <person name="Bonometti L."/>
            <person name="Westerberg I."/>
            <person name="Brannstrom I.O."/>
            <person name="Guillou S."/>
            <person name="Cros-Aarteil S."/>
            <person name="Calhoun S."/>
            <person name="Kuo A."/>
            <person name="Mondo S."/>
            <person name="Pangilinan J."/>
            <person name="Riley R."/>
            <person name="Labutti K."/>
            <person name="Andreopoulos B."/>
            <person name="Lipzen A."/>
            <person name="Chen C."/>
            <person name="Yanf M."/>
            <person name="Daum C."/>
            <person name="Ng V."/>
            <person name="Clum A."/>
            <person name="Steindorff A."/>
            <person name="Ohm R."/>
            <person name="Martin F."/>
            <person name="Silar P."/>
            <person name="Natvig D."/>
            <person name="Lalanne C."/>
            <person name="Gautier V."/>
            <person name="Ament-Velasquez S.L."/>
            <person name="Kruys A."/>
            <person name="Hutchinson M.I."/>
            <person name="Powell A.J."/>
            <person name="Barry K."/>
            <person name="Miller A.N."/>
            <person name="Grigoriev I.V."/>
            <person name="Debuchy R."/>
            <person name="Gladieux P."/>
            <person name="Thoren M.H."/>
            <person name="Johannesson H."/>
        </authorList>
    </citation>
    <scope>NUCLEOTIDE SEQUENCE</scope>
    <source>
        <strain evidence="2">CBS 168.71</strain>
    </source>
</reference>
<proteinExistence type="predicted"/>
<name>A0AAE0HLI6_9PEZI</name>
<dbReference type="RefSeq" id="XP_062662282.1">
    <property type="nucleotide sequence ID" value="XM_062800390.1"/>
</dbReference>
<feature type="compositionally biased region" description="Low complexity" evidence="1">
    <location>
        <begin position="415"/>
        <end position="430"/>
    </location>
</feature>
<organism evidence="2 3">
    <name type="scientific">Chaetomium fimeti</name>
    <dbReference type="NCBI Taxonomy" id="1854472"/>
    <lineage>
        <taxon>Eukaryota</taxon>
        <taxon>Fungi</taxon>
        <taxon>Dikarya</taxon>
        <taxon>Ascomycota</taxon>
        <taxon>Pezizomycotina</taxon>
        <taxon>Sordariomycetes</taxon>
        <taxon>Sordariomycetidae</taxon>
        <taxon>Sordariales</taxon>
        <taxon>Chaetomiaceae</taxon>
        <taxon>Chaetomium</taxon>
    </lineage>
</organism>
<gene>
    <name evidence="2" type="ORF">B0H64DRAFT_318436</name>
</gene>
<dbReference type="Proteomes" id="UP001278766">
    <property type="component" value="Unassembled WGS sequence"/>
</dbReference>
<feature type="compositionally biased region" description="Gly residues" evidence="1">
    <location>
        <begin position="473"/>
        <end position="482"/>
    </location>
</feature>
<comment type="caution">
    <text evidence="2">The sequence shown here is derived from an EMBL/GenBank/DDBJ whole genome shotgun (WGS) entry which is preliminary data.</text>
</comment>
<feature type="compositionally biased region" description="Low complexity" evidence="1">
    <location>
        <begin position="556"/>
        <end position="576"/>
    </location>
</feature>